<accession>A0ABS9KBP5</accession>
<sequence>MSSKREEKALLEFKHILDDLMQLVSRSTNAKTAYLYWVNRSRQQFVLETTYTEFSNVMFKDRIGFEKFFLDRFKEINDILQLEVGKQVNREDLLHYYNRVPTNYLTVIPFANNNSTVALTILETEQPLDVKEFEKPISAYRNAHINVLNTYLELTDLYDDQKKWTDYDESTDRITTKLSDVEVLGVMTEEMQKLLPSGGVSVVLRGMETWVNVLRSSRTAESPSIGLMVDEKSMAYDALQKGEAIFSIHFNQNPKRISASEKSSDGATLAIPVLMADKRCAVVLAHDKNPLTFKESTKHQLKNLVKIASLTIQANHDSGDYNQNLLATEYGNFQPELIDHCIQNEIDRDPGDQQIWFGLVGIENLSEIRSRFRLEDLKKLQRLMVKALNPSRLGLNGLIGFHSDYVYSYLLMSRDKNQHDKWLQEIKLDLKDKLDLGDGRKVEVQIQYGSKKIERGAGDMKELWNEVKHSLSSAMRNENATISGL</sequence>
<reference evidence="1" key="2">
    <citation type="submission" date="2024-05" db="EMBL/GenBank/DDBJ databases">
        <title>Rhodohalobacter halophilus gen. nov., sp. nov., a moderately halophilic member of the family Balneolaceae.</title>
        <authorList>
            <person name="Xia J."/>
        </authorList>
    </citation>
    <scope>NUCLEOTIDE SEQUENCE</scope>
    <source>
        <strain evidence="1">WB101</strain>
    </source>
</reference>
<reference evidence="1" key="1">
    <citation type="submission" date="2022-01" db="EMBL/GenBank/DDBJ databases">
        <authorList>
            <person name="Wang Y."/>
        </authorList>
    </citation>
    <scope>NUCLEOTIDE SEQUENCE</scope>
    <source>
        <strain evidence="1">WB101</strain>
    </source>
</reference>
<organism evidence="1 2">
    <name type="scientific">Rhodohalobacter sulfatireducens</name>
    <dbReference type="NCBI Taxonomy" id="2911366"/>
    <lineage>
        <taxon>Bacteria</taxon>
        <taxon>Pseudomonadati</taxon>
        <taxon>Balneolota</taxon>
        <taxon>Balneolia</taxon>
        <taxon>Balneolales</taxon>
        <taxon>Balneolaceae</taxon>
        <taxon>Rhodohalobacter</taxon>
    </lineage>
</organism>
<evidence type="ECO:0000313" key="2">
    <source>
        <dbReference type="Proteomes" id="UP001165366"/>
    </source>
</evidence>
<comment type="caution">
    <text evidence="1">The sequence shown here is derived from an EMBL/GenBank/DDBJ whole genome shotgun (WGS) entry which is preliminary data.</text>
</comment>
<name>A0ABS9KBP5_9BACT</name>
<dbReference type="EMBL" id="JAKLWS010000006">
    <property type="protein sequence ID" value="MCG2588280.1"/>
    <property type="molecule type" value="Genomic_DNA"/>
</dbReference>
<keyword evidence="2" id="KW-1185">Reference proteome</keyword>
<dbReference type="Proteomes" id="UP001165366">
    <property type="component" value="Unassembled WGS sequence"/>
</dbReference>
<evidence type="ECO:0000313" key="1">
    <source>
        <dbReference type="EMBL" id="MCG2588280.1"/>
    </source>
</evidence>
<gene>
    <name evidence="1" type="ORF">L6773_06855</name>
</gene>
<protein>
    <submittedName>
        <fullName evidence="1">GAF domain-containing protein</fullName>
    </submittedName>
</protein>
<dbReference type="RefSeq" id="WP_237853122.1">
    <property type="nucleotide sequence ID" value="NZ_JAKLWS010000006.1"/>
</dbReference>
<proteinExistence type="predicted"/>